<evidence type="ECO:0000313" key="2">
    <source>
        <dbReference type="EMBL" id="KAE8245352.1"/>
    </source>
</evidence>
<gene>
    <name evidence="2" type="ORF">A4X13_0g5968</name>
</gene>
<proteinExistence type="predicted"/>
<dbReference type="AlphaFoldDB" id="A0A8T8SSR6"/>
<feature type="compositionally biased region" description="Low complexity" evidence="1">
    <location>
        <begin position="41"/>
        <end position="60"/>
    </location>
</feature>
<accession>A0A8T8SSR6</accession>
<dbReference type="EMBL" id="LWDF02000515">
    <property type="protein sequence ID" value="KAE8245352.1"/>
    <property type="molecule type" value="Genomic_DNA"/>
</dbReference>
<sequence>MRTISVKERAKKLGVGMPTMYDWRKSYPEAWSGAAARSITGANGTNGTIATSSTINSTSTQPASQSRSTTTSSFVRPDGLGPEAEPEETFGGRGPGVLPPELVEQLAKEGALATNDEIAAVHATTLDDDAGPGAAPYINETIDLTLHLKQSTLAPRVKENWDRLLLNFKHFGAA</sequence>
<feature type="compositionally biased region" description="Polar residues" evidence="1">
    <location>
        <begin position="61"/>
        <end position="74"/>
    </location>
</feature>
<reference evidence="2" key="1">
    <citation type="submission" date="2016-04" db="EMBL/GenBank/DDBJ databases">
        <authorList>
            <person name="Nguyen H.D."/>
            <person name="Samba Siva P."/>
            <person name="Cullis J."/>
            <person name="Levesque C.A."/>
            <person name="Hambleton S."/>
        </authorList>
    </citation>
    <scope>NUCLEOTIDE SEQUENCE</scope>
    <source>
        <strain evidence="2">DAOMC 236416</strain>
    </source>
</reference>
<feature type="region of interest" description="Disordered" evidence="1">
    <location>
        <begin position="41"/>
        <end position="98"/>
    </location>
</feature>
<comment type="caution">
    <text evidence="2">The sequence shown here is derived from an EMBL/GenBank/DDBJ whole genome shotgun (WGS) entry which is preliminary data.</text>
</comment>
<protein>
    <submittedName>
        <fullName evidence="2">Uncharacterized protein</fullName>
    </submittedName>
</protein>
<organism evidence="2 3">
    <name type="scientific">Tilletia indica</name>
    <dbReference type="NCBI Taxonomy" id="43049"/>
    <lineage>
        <taxon>Eukaryota</taxon>
        <taxon>Fungi</taxon>
        <taxon>Dikarya</taxon>
        <taxon>Basidiomycota</taxon>
        <taxon>Ustilaginomycotina</taxon>
        <taxon>Exobasidiomycetes</taxon>
        <taxon>Tilletiales</taxon>
        <taxon>Tilletiaceae</taxon>
        <taxon>Tilletia</taxon>
    </lineage>
</organism>
<name>A0A8T8SSR6_9BASI</name>
<evidence type="ECO:0000256" key="1">
    <source>
        <dbReference type="SAM" id="MobiDB-lite"/>
    </source>
</evidence>
<keyword evidence="3" id="KW-1185">Reference proteome</keyword>
<evidence type="ECO:0000313" key="3">
    <source>
        <dbReference type="Proteomes" id="UP000077521"/>
    </source>
</evidence>
<dbReference type="Proteomes" id="UP000077521">
    <property type="component" value="Unassembled WGS sequence"/>
</dbReference>
<reference evidence="2" key="2">
    <citation type="journal article" date="2019" name="IMA Fungus">
        <title>Genome sequencing and comparison of five Tilletia species to identify candidate genes for the detection of regulated species infecting wheat.</title>
        <authorList>
            <person name="Nguyen H.D.T."/>
            <person name="Sultana T."/>
            <person name="Kesanakurti P."/>
            <person name="Hambleton S."/>
        </authorList>
    </citation>
    <scope>NUCLEOTIDE SEQUENCE</scope>
    <source>
        <strain evidence="2">DAOMC 236416</strain>
    </source>
</reference>